<dbReference type="InterPro" id="IPR036188">
    <property type="entry name" value="FAD/NAD-bd_sf"/>
</dbReference>
<dbReference type="SUPFAM" id="SSF51905">
    <property type="entry name" value="FAD/NAD(P)-binding domain"/>
    <property type="match status" value="1"/>
</dbReference>
<organism evidence="2">
    <name type="scientific">sediment metagenome</name>
    <dbReference type="NCBI Taxonomy" id="749907"/>
    <lineage>
        <taxon>unclassified sequences</taxon>
        <taxon>metagenomes</taxon>
        <taxon>ecological metagenomes</taxon>
    </lineage>
</organism>
<sequence length="83" mass="8895">MVQNLFCYIVSVEGKTTFKEEFVIAGGVVLDEVNPENMESKLVEGLFFAGEVLNIDGITGGFNFQAAWSTGFVAGVSAGQLKK</sequence>
<reference evidence="2" key="1">
    <citation type="submission" date="2010-07" db="EMBL/GenBank/DDBJ databases">
        <authorList>
            <consortium name="CONSOLIDER consortium CSD2007-00005"/>
            <person name="Guazzaroni M.-E."/>
            <person name="Richter M."/>
            <person name="Garcia-Salamanca A."/>
            <person name="Yarza P."/>
            <person name="Ferrer M."/>
        </authorList>
    </citation>
    <scope>NUCLEOTIDE SEQUENCE</scope>
</reference>
<feature type="domain" description="RsdA/BaiN/AoA(So)-like Rossmann fold-like" evidence="1">
    <location>
        <begin position="25"/>
        <end position="76"/>
    </location>
</feature>
<evidence type="ECO:0000313" key="2">
    <source>
        <dbReference type="EMBL" id="EFK95142.1"/>
    </source>
</evidence>
<dbReference type="PANTHER" id="PTHR42887:SF2">
    <property type="entry name" value="OS12G0638800 PROTEIN"/>
    <property type="match status" value="1"/>
</dbReference>
<name>D9PMR9_9ZZZZ</name>
<dbReference type="Gene3D" id="3.50.50.60">
    <property type="entry name" value="FAD/NAD(P)-binding domain"/>
    <property type="match status" value="1"/>
</dbReference>
<proteinExistence type="predicted"/>
<accession>D9PMR9</accession>
<evidence type="ECO:0000259" key="1">
    <source>
        <dbReference type="Pfam" id="PF03486"/>
    </source>
</evidence>
<dbReference type="AlphaFoldDB" id="D9PMR9"/>
<comment type="caution">
    <text evidence="2">The sequence shown here is derived from an EMBL/GenBank/DDBJ whole genome shotgun (WGS) entry which is preliminary data.</text>
</comment>
<dbReference type="InterPro" id="IPR004792">
    <property type="entry name" value="BaiN-like"/>
</dbReference>
<dbReference type="InterPro" id="IPR057661">
    <property type="entry name" value="RsdA/BaiN/AoA(So)_Rossmann"/>
</dbReference>
<gene>
    <name evidence="2" type="ORF">LDC_2848</name>
</gene>
<dbReference type="Pfam" id="PF03486">
    <property type="entry name" value="HI0933_like"/>
    <property type="match status" value="1"/>
</dbReference>
<dbReference type="EMBL" id="ADZX01000868">
    <property type="protein sequence ID" value="EFK95142.1"/>
    <property type="molecule type" value="Genomic_DNA"/>
</dbReference>
<dbReference type="PANTHER" id="PTHR42887">
    <property type="entry name" value="OS12G0638800 PROTEIN"/>
    <property type="match status" value="1"/>
</dbReference>
<reference evidence="2" key="2">
    <citation type="journal article" date="2011" name="Microb. Ecol.">
        <title>Taxonomic and Functional Metagenomic Profiling of the Microbial Community in the Anoxic Sediment of a Sub-saline Shallow Lake (Laguna de Carrizo, Central Spain).</title>
        <authorList>
            <person name="Ferrer M."/>
            <person name="Guazzaroni M.E."/>
            <person name="Richter M."/>
            <person name="Garcia-Salamanca A."/>
            <person name="Yarza P."/>
            <person name="Suarez-Suarez A."/>
            <person name="Solano J."/>
            <person name="Alcaide M."/>
            <person name="van Dillewijn P."/>
            <person name="Molina-Henares M.A."/>
            <person name="Lopez-Cortes N."/>
            <person name="Al-Ramahi Y."/>
            <person name="Guerrero C."/>
            <person name="Acosta A."/>
            <person name="de Eugenio L.I."/>
            <person name="Martinez V."/>
            <person name="Marques S."/>
            <person name="Rojo F."/>
            <person name="Santero E."/>
            <person name="Genilloud O."/>
            <person name="Perez-Perez J."/>
            <person name="Rossello-Mora R."/>
            <person name="Ramos J.L."/>
        </authorList>
    </citation>
    <scope>NUCLEOTIDE SEQUENCE</scope>
</reference>
<protein>
    <submittedName>
        <fullName evidence="2">HI0933-like protein</fullName>
    </submittedName>
</protein>